<keyword evidence="2" id="KW-1185">Reference proteome</keyword>
<evidence type="ECO:0000313" key="2">
    <source>
        <dbReference type="Proteomes" id="UP000005566"/>
    </source>
</evidence>
<proteinExistence type="predicted"/>
<gene>
    <name evidence="1" type="ORF">HJ01_00961</name>
</gene>
<evidence type="ECO:0000313" key="1">
    <source>
        <dbReference type="EMBL" id="EIA09745.1"/>
    </source>
</evidence>
<dbReference type="Proteomes" id="UP000005566">
    <property type="component" value="Unassembled WGS sequence"/>
</dbReference>
<dbReference type="EMBL" id="AHKF01000012">
    <property type="protein sequence ID" value="EIA09745.1"/>
    <property type="molecule type" value="Genomic_DNA"/>
</dbReference>
<protein>
    <submittedName>
        <fullName evidence="1">Uncharacterized protein</fullName>
    </submittedName>
</protein>
<reference evidence="1 2" key="1">
    <citation type="journal article" date="2014" name="Acta Crystallogr. D">
        <title>Structure-based characterization and antifreeze properties of a hyperactive ice-binding protein from the Antarctic bacterium Flavobacterium frigoris PS1.</title>
        <authorList>
            <person name="Do H."/>
            <person name="Kim S.J."/>
            <person name="Kim H.J."/>
            <person name="Lee J.H."/>
        </authorList>
    </citation>
    <scope>NUCLEOTIDE SEQUENCE [LARGE SCALE GENOMIC DNA]</scope>
    <source>
        <strain evidence="1 2">PS1</strain>
    </source>
</reference>
<comment type="caution">
    <text evidence="1">The sequence shown here is derived from an EMBL/GenBank/DDBJ whole genome shotgun (WGS) entry which is preliminary data.</text>
</comment>
<sequence>MFSKSRIKAVYFGKYAAFAYFCIFRNKFICWRIYMIKVAFGGN</sequence>
<dbReference type="STRING" id="1086011.HJ01_00961"/>
<dbReference type="PATRIC" id="fig|1086011.3.peg.944"/>
<dbReference type="AlphaFoldDB" id="H7FP63"/>
<accession>H7FP63</accession>
<name>H7FP63_FLAFP</name>
<organism evidence="1 2">
    <name type="scientific">Flavobacterium frigoris (strain PS1)</name>
    <dbReference type="NCBI Taxonomy" id="1086011"/>
    <lineage>
        <taxon>Bacteria</taxon>
        <taxon>Pseudomonadati</taxon>
        <taxon>Bacteroidota</taxon>
        <taxon>Flavobacteriia</taxon>
        <taxon>Flavobacteriales</taxon>
        <taxon>Flavobacteriaceae</taxon>
        <taxon>Flavobacterium</taxon>
    </lineage>
</organism>